<name>A0A143H9T9_9BACL</name>
<gene>
    <name evidence="1" type="ORF">ATY39_03000</name>
</gene>
<dbReference type="OrthoDB" id="165650at2"/>
<dbReference type="RefSeq" id="WP_066785613.1">
    <property type="nucleotide sequence ID" value="NZ_CP014806.1"/>
</dbReference>
<evidence type="ECO:0000313" key="2">
    <source>
        <dbReference type="Proteomes" id="UP000076021"/>
    </source>
</evidence>
<sequence length="127" mass="14006">MTKINFIPQPYPLQKGLPPRNVQTTKQTSIQSFGDLLAEQTNGQLKISKHASNRLNERNIHIDEKQWAKISTKVQEAKAKGVNESLVLLNNAALIVSAKNATVITAMDLQEAENQLFTNINGAIVLS</sequence>
<organism evidence="1 2">
    <name type="scientific">Rummeliibacillus stabekisii</name>
    <dbReference type="NCBI Taxonomy" id="241244"/>
    <lineage>
        <taxon>Bacteria</taxon>
        <taxon>Bacillati</taxon>
        <taxon>Bacillota</taxon>
        <taxon>Bacilli</taxon>
        <taxon>Bacillales</taxon>
        <taxon>Caryophanaceae</taxon>
        <taxon>Rummeliibacillus</taxon>
    </lineage>
</organism>
<proteinExistence type="predicted"/>
<dbReference type="Proteomes" id="UP000076021">
    <property type="component" value="Chromosome"/>
</dbReference>
<keyword evidence="2" id="KW-1185">Reference proteome</keyword>
<dbReference type="NCBIfam" id="TIGR02530">
    <property type="entry name" value="flg_new"/>
    <property type="match status" value="1"/>
</dbReference>
<protein>
    <recommendedName>
        <fullName evidence="3">Flagellar protein</fullName>
    </recommendedName>
</protein>
<dbReference type="Pfam" id="PF12611">
    <property type="entry name" value="Flagellar_put"/>
    <property type="match status" value="1"/>
</dbReference>
<reference evidence="2" key="2">
    <citation type="submission" date="2016-03" db="EMBL/GenBank/DDBJ databases">
        <authorList>
            <person name="Ploux O."/>
        </authorList>
    </citation>
    <scope>NUCLEOTIDE SEQUENCE [LARGE SCALE GENOMIC DNA]</scope>
    <source>
        <strain evidence="2">PP9</strain>
    </source>
</reference>
<dbReference type="KEGG" id="rst:ATY39_03000"/>
<dbReference type="EMBL" id="CP014806">
    <property type="protein sequence ID" value="AMW98494.1"/>
    <property type="molecule type" value="Genomic_DNA"/>
</dbReference>
<dbReference type="STRING" id="241244.ATY39_03000"/>
<dbReference type="InterPro" id="IPR013367">
    <property type="entry name" value="Flagellar_put"/>
</dbReference>
<dbReference type="AlphaFoldDB" id="A0A143H9T9"/>
<evidence type="ECO:0000313" key="1">
    <source>
        <dbReference type="EMBL" id="AMW98494.1"/>
    </source>
</evidence>
<reference evidence="1 2" key="1">
    <citation type="journal article" date="2016" name="Genome Announc.">
        <title>Whole-Genome Sequence of Rummeliibacillus stabekisii Strain PP9 Isolated from Antarctic Soil.</title>
        <authorList>
            <person name="da Mota F.F."/>
            <person name="Vollu R.E."/>
            <person name="Jurelevicius D."/>
            <person name="Seldin L."/>
        </authorList>
    </citation>
    <scope>NUCLEOTIDE SEQUENCE [LARGE SCALE GENOMIC DNA]</scope>
    <source>
        <strain evidence="1 2">PP9</strain>
    </source>
</reference>
<accession>A0A143H9T9</accession>
<evidence type="ECO:0008006" key="3">
    <source>
        <dbReference type="Google" id="ProtNLM"/>
    </source>
</evidence>